<evidence type="ECO:0000256" key="4">
    <source>
        <dbReference type="ARBA" id="ARBA00022695"/>
    </source>
</evidence>
<evidence type="ECO:0000259" key="11">
    <source>
        <dbReference type="Pfam" id="PF04963"/>
    </source>
</evidence>
<name>A0A2U8E5H6_9BACT</name>
<dbReference type="KEGG" id="elut:CKA38_13110"/>
<keyword evidence="7" id="KW-0238">DNA-binding</keyword>
<keyword evidence="3" id="KW-0808">Transferase</keyword>
<evidence type="ECO:0000313" key="12">
    <source>
        <dbReference type="EMBL" id="AWI10070.1"/>
    </source>
</evidence>
<dbReference type="PRINTS" id="PR00045">
    <property type="entry name" value="SIGMA54FCT"/>
</dbReference>
<dbReference type="GO" id="GO:0001216">
    <property type="term" value="F:DNA-binding transcription activator activity"/>
    <property type="evidence" value="ECO:0007669"/>
    <property type="project" value="InterPro"/>
</dbReference>
<keyword evidence="13" id="KW-1185">Reference proteome</keyword>
<evidence type="ECO:0000256" key="1">
    <source>
        <dbReference type="ARBA" id="ARBA00008798"/>
    </source>
</evidence>
<evidence type="ECO:0000256" key="3">
    <source>
        <dbReference type="ARBA" id="ARBA00022679"/>
    </source>
</evidence>
<comment type="similarity">
    <text evidence="1">Belongs to the sigma-54 factor family.</text>
</comment>
<gene>
    <name evidence="12" type="primary">rpoN</name>
    <name evidence="12" type="ORF">CKA38_13110</name>
</gene>
<feature type="compositionally biased region" description="Basic and acidic residues" evidence="9">
    <location>
        <begin position="68"/>
        <end position="87"/>
    </location>
</feature>
<proteinExistence type="inferred from homology"/>
<dbReference type="InterPro" id="IPR038709">
    <property type="entry name" value="RpoN_core-bd_sf"/>
</dbReference>
<dbReference type="PROSITE" id="PS00718">
    <property type="entry name" value="SIGMA54_2"/>
    <property type="match status" value="1"/>
</dbReference>
<feature type="domain" description="RNA polymerase sigma factor 54 core-binding" evidence="11">
    <location>
        <begin position="159"/>
        <end position="344"/>
    </location>
</feature>
<evidence type="ECO:0000313" key="13">
    <source>
        <dbReference type="Proteomes" id="UP000244896"/>
    </source>
</evidence>
<evidence type="ECO:0000256" key="8">
    <source>
        <dbReference type="ARBA" id="ARBA00023163"/>
    </source>
</evidence>
<reference evidence="12 13" key="1">
    <citation type="journal article" date="2018" name="Syst. Appl. Microbiol.">
        <title>Ereboglobus luteus gen. nov. sp. nov. from cockroach guts, and new insights into the oxygen relationship of the genera Opitutus and Didymococcus (Verrucomicrobia: Opitutaceae).</title>
        <authorList>
            <person name="Tegtmeier D."/>
            <person name="Belitz A."/>
            <person name="Radek R."/>
            <person name="Heimerl T."/>
            <person name="Brune A."/>
        </authorList>
    </citation>
    <scope>NUCLEOTIDE SEQUENCE [LARGE SCALE GENOMIC DNA]</scope>
    <source>
        <strain evidence="12 13">Ho45</strain>
    </source>
</reference>
<dbReference type="Pfam" id="PF04552">
    <property type="entry name" value="Sigma54_DBD"/>
    <property type="match status" value="1"/>
</dbReference>
<dbReference type="Gene3D" id="1.10.10.1330">
    <property type="entry name" value="RNA polymerase sigma-54 factor, core-binding domain"/>
    <property type="match status" value="1"/>
</dbReference>
<keyword evidence="6" id="KW-0731">Sigma factor</keyword>
<evidence type="ECO:0000256" key="2">
    <source>
        <dbReference type="ARBA" id="ARBA00022478"/>
    </source>
</evidence>
<evidence type="ECO:0000259" key="10">
    <source>
        <dbReference type="Pfam" id="PF04552"/>
    </source>
</evidence>
<dbReference type="GO" id="GO:0016987">
    <property type="term" value="F:sigma factor activity"/>
    <property type="evidence" value="ECO:0007669"/>
    <property type="project" value="UniProtKB-KW"/>
</dbReference>
<sequence length="520" mass="58086">MSGNLNQGLQQRQTQNLVLAPQLRQSLKILQVAALDLRSVIQEELQSNPTLEELANDTGSISLERAAEDAANRDDPAGDNTIDRPNSDDPGSDDATTHILPADDTPDDNSRPEALDFSNGKEYEILQKLDQDWHDHMANAGGAQPYTSDDAEKRQHFLESITAETSLQEHLREQADLADRSPQTTEALNYLIGSLDDRGYLTQSPNDIALQTGLPLDAVQKAHRLLQTFDPTGIGGENIQECLLIQLAAKNRADSLAASIIRDHFDLLTRRRIPELARKLAVPADDVQAAIAEIGALDPAPGRRFAHDSNRVVIPDVTVTKDGDEWKIELNNDYIPRLRISNTYRELIAKGGLTKQERDYIQERIRSGKFLINSIEQRQQTIERITREILKIQREFFEEGVSKLKPLTMIQIADIVGVHETTVSRAIANKYIKTPHGTFEFKYFFTSGYQAGDGAAVSNTSVKEMIADLIAVEDRAHPLSDQDLVEKLAEKSITIARRTVAKYREELNILPSNLRRDYTG</sequence>
<dbReference type="Gene3D" id="1.10.10.60">
    <property type="entry name" value="Homeodomain-like"/>
    <property type="match status" value="1"/>
</dbReference>
<dbReference type="EMBL" id="CP023004">
    <property type="protein sequence ID" value="AWI10070.1"/>
    <property type="molecule type" value="Genomic_DNA"/>
</dbReference>
<feature type="compositionally biased region" description="Basic and acidic residues" evidence="9">
    <location>
        <begin position="108"/>
        <end position="119"/>
    </location>
</feature>
<dbReference type="Pfam" id="PF04963">
    <property type="entry name" value="Sigma54_CBD"/>
    <property type="match status" value="1"/>
</dbReference>
<keyword evidence="2" id="KW-0240">DNA-directed RNA polymerase</keyword>
<dbReference type="AlphaFoldDB" id="A0A2U8E5H6"/>
<dbReference type="PROSITE" id="PS50044">
    <property type="entry name" value="SIGMA54_3"/>
    <property type="match status" value="1"/>
</dbReference>
<dbReference type="PANTHER" id="PTHR32248:SF4">
    <property type="entry name" value="RNA POLYMERASE SIGMA-54 FACTOR"/>
    <property type="match status" value="1"/>
</dbReference>
<evidence type="ECO:0000256" key="9">
    <source>
        <dbReference type="SAM" id="MobiDB-lite"/>
    </source>
</evidence>
<dbReference type="NCBIfam" id="TIGR02395">
    <property type="entry name" value="rpoN_sigma"/>
    <property type="match status" value="1"/>
</dbReference>
<evidence type="ECO:0000256" key="5">
    <source>
        <dbReference type="ARBA" id="ARBA00023015"/>
    </source>
</evidence>
<organism evidence="12 13">
    <name type="scientific">Ereboglobus luteus</name>
    <dbReference type="NCBI Taxonomy" id="1796921"/>
    <lineage>
        <taxon>Bacteria</taxon>
        <taxon>Pseudomonadati</taxon>
        <taxon>Verrucomicrobiota</taxon>
        <taxon>Opitutia</taxon>
        <taxon>Opitutales</taxon>
        <taxon>Opitutaceae</taxon>
        <taxon>Ereboglobus</taxon>
    </lineage>
</organism>
<keyword evidence="5" id="KW-0805">Transcription regulation</keyword>
<dbReference type="InterPro" id="IPR007046">
    <property type="entry name" value="RNA_pol_sigma_54_core-bd"/>
</dbReference>
<evidence type="ECO:0000256" key="7">
    <source>
        <dbReference type="ARBA" id="ARBA00023125"/>
    </source>
</evidence>
<dbReference type="GO" id="GO:0016779">
    <property type="term" value="F:nucleotidyltransferase activity"/>
    <property type="evidence" value="ECO:0007669"/>
    <property type="project" value="UniProtKB-KW"/>
</dbReference>
<dbReference type="GO" id="GO:0006352">
    <property type="term" value="P:DNA-templated transcription initiation"/>
    <property type="evidence" value="ECO:0007669"/>
    <property type="project" value="InterPro"/>
</dbReference>
<evidence type="ECO:0000256" key="6">
    <source>
        <dbReference type="ARBA" id="ARBA00023082"/>
    </source>
</evidence>
<dbReference type="InterPro" id="IPR007634">
    <property type="entry name" value="RNA_pol_sigma_54_DNA-bd"/>
</dbReference>
<keyword evidence="8" id="KW-0804">Transcription</keyword>
<dbReference type="RefSeq" id="WP_108825884.1">
    <property type="nucleotide sequence ID" value="NZ_CP023004.1"/>
</dbReference>
<dbReference type="InterPro" id="IPR000394">
    <property type="entry name" value="RNA_pol_sigma_54"/>
</dbReference>
<feature type="region of interest" description="Disordered" evidence="9">
    <location>
        <begin position="68"/>
        <end position="119"/>
    </location>
</feature>
<feature type="domain" description="RNA polymerase sigma factor 54 DNA-binding" evidence="10">
    <location>
        <begin position="359"/>
        <end position="516"/>
    </location>
</feature>
<protein>
    <submittedName>
        <fullName evidence="12">RNA polymerase sigma-54 factor</fullName>
    </submittedName>
</protein>
<dbReference type="GO" id="GO:0003677">
    <property type="term" value="F:DNA binding"/>
    <property type="evidence" value="ECO:0007669"/>
    <property type="project" value="UniProtKB-KW"/>
</dbReference>
<dbReference type="OrthoDB" id="9814402at2"/>
<dbReference type="GO" id="GO:0000428">
    <property type="term" value="C:DNA-directed RNA polymerase complex"/>
    <property type="evidence" value="ECO:0007669"/>
    <property type="project" value="UniProtKB-KW"/>
</dbReference>
<accession>A0A2U8E5H6</accession>
<dbReference type="Pfam" id="PF00309">
    <property type="entry name" value="Sigma54_AID"/>
    <property type="match status" value="1"/>
</dbReference>
<dbReference type="PIRSF" id="PIRSF000774">
    <property type="entry name" value="RpoN"/>
    <property type="match status" value="1"/>
</dbReference>
<dbReference type="PANTHER" id="PTHR32248">
    <property type="entry name" value="RNA POLYMERASE SIGMA-54 FACTOR"/>
    <property type="match status" value="1"/>
</dbReference>
<dbReference type="Proteomes" id="UP000244896">
    <property type="component" value="Chromosome"/>
</dbReference>
<keyword evidence="4" id="KW-0548">Nucleotidyltransferase</keyword>